<dbReference type="GO" id="GO:0042383">
    <property type="term" value="C:sarcolemma"/>
    <property type="evidence" value="ECO:0007669"/>
    <property type="project" value="TreeGrafter"/>
</dbReference>
<dbReference type="Pfam" id="PF17902">
    <property type="entry name" value="SH3_10"/>
    <property type="match status" value="1"/>
</dbReference>
<dbReference type="GO" id="GO:0005200">
    <property type="term" value="F:structural constituent of cytoskeleton"/>
    <property type="evidence" value="ECO:0007669"/>
    <property type="project" value="TreeGrafter"/>
</dbReference>
<sequence>MQVQVQAFLAALQTQWSWMLQLCCCIETHLKENTNYFQFFAEVREAEELLRKTEETMRRKFSCDRGTTATRLEDLLQDPGAINCPGEEEEEEEEEQEKEEQEEEEQEEEEEEEQEEEQEEEEQEEEEQQEQEQECENNRFVHVAVRENARAKMGTVTVHKNDACALLSHAQPQQWRVLSAAGSEAVVPSVCFLLPPPNTEALDAVRRLEASHQQLQALWQELHQDLRSLRSWQYLTRHIQQIQSWTPVTFRALPAEEARQALCGLESRYQEFLRDSQGARSFQPDERCSWSATARPARAREQDESLCRSYISQLKDIRLRLESCESRTVHRLRLPLQADALRDCAQRQAEQQVRGAGGARAGDSCGTPSDMRVTPE</sequence>
<dbReference type="PANTHER" id="PTHR23169:SF20">
    <property type="entry name" value="PLECTIN"/>
    <property type="match status" value="1"/>
</dbReference>
<accession>A0A3M0LAM2</accession>
<organism evidence="6 7">
    <name type="scientific">Hirundo rustica rustica</name>
    <dbReference type="NCBI Taxonomy" id="333673"/>
    <lineage>
        <taxon>Eukaryota</taxon>
        <taxon>Metazoa</taxon>
        <taxon>Chordata</taxon>
        <taxon>Craniata</taxon>
        <taxon>Vertebrata</taxon>
        <taxon>Euteleostomi</taxon>
        <taxon>Archelosauria</taxon>
        <taxon>Archosauria</taxon>
        <taxon>Dinosauria</taxon>
        <taxon>Saurischia</taxon>
        <taxon>Theropoda</taxon>
        <taxon>Coelurosauria</taxon>
        <taxon>Aves</taxon>
        <taxon>Neognathae</taxon>
        <taxon>Neoaves</taxon>
        <taxon>Telluraves</taxon>
        <taxon>Australaves</taxon>
        <taxon>Passeriformes</taxon>
        <taxon>Sylvioidea</taxon>
        <taxon>Hirundinidae</taxon>
        <taxon>Hirundo</taxon>
    </lineage>
</organism>
<feature type="region of interest" description="Disordered" evidence="3">
    <location>
        <begin position="70"/>
        <end position="139"/>
    </location>
</feature>
<dbReference type="GO" id="GO:0045104">
    <property type="term" value="P:intermediate filament cytoskeleton organization"/>
    <property type="evidence" value="ECO:0007669"/>
    <property type="project" value="InterPro"/>
</dbReference>
<keyword evidence="7" id="KW-1185">Reference proteome</keyword>
<dbReference type="Pfam" id="PF18373">
    <property type="entry name" value="Spectrin_2"/>
    <property type="match status" value="1"/>
</dbReference>
<keyword evidence="2" id="KW-0677">Repeat</keyword>
<dbReference type="GO" id="GO:0045296">
    <property type="term" value="F:cadherin binding"/>
    <property type="evidence" value="ECO:0007669"/>
    <property type="project" value="TreeGrafter"/>
</dbReference>
<dbReference type="InterPro" id="IPR041615">
    <property type="entry name" value="Desmoplakin_SH3"/>
</dbReference>
<comment type="caution">
    <text evidence="6">The sequence shown here is derived from an EMBL/GenBank/DDBJ whole genome shotgun (WGS) entry which is preliminary data.</text>
</comment>
<dbReference type="GO" id="GO:0030506">
    <property type="term" value="F:ankyrin binding"/>
    <property type="evidence" value="ECO:0007669"/>
    <property type="project" value="TreeGrafter"/>
</dbReference>
<keyword evidence="1" id="KW-0597">Phosphoprotein</keyword>
<feature type="domain" description="Desmoplakin SH3" evidence="4">
    <location>
        <begin position="154"/>
        <end position="195"/>
    </location>
</feature>
<dbReference type="GO" id="GO:0008307">
    <property type="term" value="F:structural constituent of muscle"/>
    <property type="evidence" value="ECO:0007669"/>
    <property type="project" value="TreeGrafter"/>
</dbReference>
<dbReference type="GO" id="GO:0005882">
    <property type="term" value="C:intermediate filament"/>
    <property type="evidence" value="ECO:0007669"/>
    <property type="project" value="TreeGrafter"/>
</dbReference>
<evidence type="ECO:0000313" key="6">
    <source>
        <dbReference type="EMBL" id="RMC22559.1"/>
    </source>
</evidence>
<dbReference type="EMBL" id="QRBI01000073">
    <property type="protein sequence ID" value="RMC22559.1"/>
    <property type="molecule type" value="Genomic_DNA"/>
</dbReference>
<feature type="compositionally biased region" description="Acidic residues" evidence="3">
    <location>
        <begin position="86"/>
        <end position="135"/>
    </location>
</feature>
<dbReference type="InterPro" id="IPR043197">
    <property type="entry name" value="Plakin"/>
</dbReference>
<dbReference type="Pfam" id="PF21097">
    <property type="entry name" value="SR_plectin_7"/>
    <property type="match status" value="1"/>
</dbReference>
<dbReference type="AlphaFoldDB" id="A0A3M0LAM2"/>
<dbReference type="Pfam" id="PF21019">
    <property type="entry name" value="Spectrin_3"/>
    <property type="match status" value="1"/>
</dbReference>
<dbReference type="GO" id="GO:0005925">
    <property type="term" value="C:focal adhesion"/>
    <property type="evidence" value="ECO:0007669"/>
    <property type="project" value="TreeGrafter"/>
</dbReference>
<protein>
    <submittedName>
        <fullName evidence="6">Uncharacterized protein</fullName>
    </submittedName>
</protein>
<proteinExistence type="predicted"/>
<name>A0A3M0LAM2_HIRRU</name>
<evidence type="ECO:0000256" key="3">
    <source>
        <dbReference type="SAM" id="MobiDB-lite"/>
    </source>
</evidence>
<evidence type="ECO:0000313" key="7">
    <source>
        <dbReference type="Proteomes" id="UP000269221"/>
    </source>
</evidence>
<gene>
    <name evidence="6" type="ORF">DUI87_00436</name>
</gene>
<evidence type="ECO:0000259" key="5">
    <source>
        <dbReference type="Pfam" id="PF18373"/>
    </source>
</evidence>
<evidence type="ECO:0000256" key="2">
    <source>
        <dbReference type="ARBA" id="ARBA00022737"/>
    </source>
</evidence>
<dbReference type="GO" id="GO:0030056">
    <property type="term" value="C:hemidesmosome"/>
    <property type="evidence" value="ECO:0007669"/>
    <property type="project" value="TreeGrafter"/>
</dbReference>
<dbReference type="Gene3D" id="2.30.30.40">
    <property type="entry name" value="SH3 Domains"/>
    <property type="match status" value="1"/>
</dbReference>
<feature type="region of interest" description="Disordered" evidence="3">
    <location>
        <begin position="351"/>
        <end position="376"/>
    </location>
</feature>
<reference evidence="6 7" key="1">
    <citation type="submission" date="2018-07" db="EMBL/GenBank/DDBJ databases">
        <title>A high quality draft genome assembly of the barn swallow (H. rustica rustica).</title>
        <authorList>
            <person name="Formenti G."/>
            <person name="Chiara M."/>
            <person name="Poveda L."/>
            <person name="Francoijs K.-J."/>
            <person name="Bonisoli-Alquati A."/>
            <person name="Canova L."/>
            <person name="Gianfranceschi L."/>
            <person name="Horner D.S."/>
            <person name="Saino N."/>
        </authorList>
    </citation>
    <scope>NUCLEOTIDE SEQUENCE [LARGE SCALE GENOMIC DNA]</scope>
    <source>
        <strain evidence="6">Chelidonia</strain>
        <tissue evidence="6">Blood</tissue>
    </source>
</reference>
<feature type="domain" description="Desmoplakin spectrin-like" evidence="5">
    <location>
        <begin position="231"/>
        <end position="294"/>
    </location>
</feature>
<dbReference type="Gene3D" id="1.20.58.60">
    <property type="match status" value="2"/>
</dbReference>
<evidence type="ECO:0000256" key="1">
    <source>
        <dbReference type="ARBA" id="ARBA00022553"/>
    </source>
</evidence>
<dbReference type="PANTHER" id="PTHR23169">
    <property type="entry name" value="ENVOPLAKIN"/>
    <property type="match status" value="1"/>
</dbReference>
<dbReference type="Proteomes" id="UP000269221">
    <property type="component" value="Unassembled WGS sequence"/>
</dbReference>
<dbReference type="GO" id="GO:0042060">
    <property type="term" value="P:wound healing"/>
    <property type="evidence" value="ECO:0007669"/>
    <property type="project" value="TreeGrafter"/>
</dbReference>
<dbReference type="STRING" id="333673.A0A3M0LAM2"/>
<evidence type="ECO:0000259" key="4">
    <source>
        <dbReference type="Pfam" id="PF17902"/>
    </source>
</evidence>
<dbReference type="GO" id="GO:0031581">
    <property type="term" value="P:hemidesmosome assembly"/>
    <property type="evidence" value="ECO:0007669"/>
    <property type="project" value="TreeGrafter"/>
</dbReference>
<dbReference type="GO" id="GO:0048471">
    <property type="term" value="C:perinuclear region of cytoplasm"/>
    <property type="evidence" value="ECO:0007669"/>
    <property type="project" value="TreeGrafter"/>
</dbReference>
<dbReference type="OrthoDB" id="18740at2759"/>
<dbReference type="InterPro" id="IPR041573">
    <property type="entry name" value="Desmoplakin_Spectrin-like"/>
</dbReference>